<dbReference type="Gene3D" id="3.40.30.10">
    <property type="entry name" value="Glutaredoxin"/>
    <property type="match status" value="1"/>
</dbReference>
<dbReference type="CDD" id="cd02980">
    <property type="entry name" value="TRX_Fd_family"/>
    <property type="match status" value="1"/>
</dbReference>
<name>A0A9D1VSK8_9FIRM</name>
<dbReference type="InterPro" id="IPR036249">
    <property type="entry name" value="Thioredoxin-like_sf"/>
</dbReference>
<reference evidence="1" key="1">
    <citation type="journal article" date="2021" name="PeerJ">
        <title>Extensive microbial diversity within the chicken gut microbiome revealed by metagenomics and culture.</title>
        <authorList>
            <person name="Gilroy R."/>
            <person name="Ravi A."/>
            <person name="Getino M."/>
            <person name="Pursley I."/>
            <person name="Horton D.L."/>
            <person name="Alikhan N.F."/>
            <person name="Baker D."/>
            <person name="Gharbi K."/>
            <person name="Hall N."/>
            <person name="Watson M."/>
            <person name="Adriaenssens E.M."/>
            <person name="Foster-Nyarko E."/>
            <person name="Jarju S."/>
            <person name="Secka A."/>
            <person name="Antonio M."/>
            <person name="Oren A."/>
            <person name="Chaudhuri R.R."/>
            <person name="La Ragione R."/>
            <person name="Hildebrand F."/>
            <person name="Pallen M.J."/>
        </authorList>
    </citation>
    <scope>NUCLEOTIDE SEQUENCE</scope>
    <source>
        <strain evidence="1">26628</strain>
    </source>
</reference>
<sequence length="171" mass="19287">MPHGPPRFSVSGQGLSCRTARRALHWVRGRSAPRRERGAGALRPAGERGARFAPRRSCSRRRGNFQKILDERRAVYYNGYVKEYRRGTVMVLKVCVGSSCHLRGSYDVIEEMKRLIKKYGVEDKVDLQATFCVGNCTNGVSVLADEVLLHNANKDNCEELFLTQVYPLLGK</sequence>
<comment type="caution">
    <text evidence="1">The sequence shown here is derived from an EMBL/GenBank/DDBJ whole genome shotgun (WGS) entry which is preliminary data.</text>
</comment>
<evidence type="ECO:0000313" key="2">
    <source>
        <dbReference type="Proteomes" id="UP000824249"/>
    </source>
</evidence>
<proteinExistence type="predicted"/>
<dbReference type="EMBL" id="DXFD01000008">
    <property type="protein sequence ID" value="HIX46161.1"/>
    <property type="molecule type" value="Genomic_DNA"/>
</dbReference>
<dbReference type="SUPFAM" id="SSF52833">
    <property type="entry name" value="Thioredoxin-like"/>
    <property type="match status" value="1"/>
</dbReference>
<reference evidence="1" key="2">
    <citation type="submission" date="2021-04" db="EMBL/GenBank/DDBJ databases">
        <authorList>
            <person name="Gilroy R."/>
        </authorList>
    </citation>
    <scope>NUCLEOTIDE SEQUENCE</scope>
    <source>
        <strain evidence="1">26628</strain>
    </source>
</reference>
<gene>
    <name evidence="1" type="ORF">H9737_00540</name>
</gene>
<dbReference type="Proteomes" id="UP000824249">
    <property type="component" value="Unassembled WGS sequence"/>
</dbReference>
<protein>
    <submittedName>
        <fullName evidence="1">(2Fe-2S) ferredoxin domain-containing protein</fullName>
    </submittedName>
</protein>
<dbReference type="AlphaFoldDB" id="A0A9D1VSK8"/>
<organism evidence="1 2">
    <name type="scientific">Candidatus Borkfalkia faecigallinarum</name>
    <dbReference type="NCBI Taxonomy" id="2838509"/>
    <lineage>
        <taxon>Bacteria</taxon>
        <taxon>Bacillati</taxon>
        <taxon>Bacillota</taxon>
        <taxon>Clostridia</taxon>
        <taxon>Christensenellales</taxon>
        <taxon>Christensenellaceae</taxon>
        <taxon>Candidatus Borkfalkia</taxon>
    </lineage>
</organism>
<evidence type="ECO:0000313" key="1">
    <source>
        <dbReference type="EMBL" id="HIX46161.1"/>
    </source>
</evidence>
<accession>A0A9D1VSK8</accession>
<dbReference type="Pfam" id="PF01257">
    <property type="entry name" value="2Fe-2S_thioredx"/>
    <property type="match status" value="1"/>
</dbReference>